<feature type="compositionally biased region" description="Pro residues" evidence="1">
    <location>
        <begin position="119"/>
        <end position="128"/>
    </location>
</feature>
<accession>A0A1C7MPZ8</accession>
<proteinExistence type="predicted"/>
<organism evidence="2 3">
    <name type="scientific">Grifola frondosa</name>
    <name type="common">Maitake</name>
    <name type="synonym">Polyporus frondosus</name>
    <dbReference type="NCBI Taxonomy" id="5627"/>
    <lineage>
        <taxon>Eukaryota</taxon>
        <taxon>Fungi</taxon>
        <taxon>Dikarya</taxon>
        <taxon>Basidiomycota</taxon>
        <taxon>Agaricomycotina</taxon>
        <taxon>Agaricomycetes</taxon>
        <taxon>Polyporales</taxon>
        <taxon>Grifolaceae</taxon>
        <taxon>Grifola</taxon>
    </lineage>
</organism>
<dbReference type="Proteomes" id="UP000092993">
    <property type="component" value="Unassembled WGS sequence"/>
</dbReference>
<reference evidence="2 3" key="1">
    <citation type="submission" date="2016-03" db="EMBL/GenBank/DDBJ databases">
        <title>Whole genome sequencing of Grifola frondosa 9006-11.</title>
        <authorList>
            <person name="Min B."/>
            <person name="Park H."/>
            <person name="Kim J.-G."/>
            <person name="Cho H."/>
            <person name="Oh Y.-L."/>
            <person name="Kong W.-S."/>
            <person name="Choi I.-G."/>
        </authorList>
    </citation>
    <scope>NUCLEOTIDE SEQUENCE [LARGE SCALE GENOMIC DNA]</scope>
    <source>
        <strain evidence="2 3">9006-11</strain>
    </source>
</reference>
<gene>
    <name evidence="2" type="ORF">A0H81_01101</name>
</gene>
<evidence type="ECO:0000313" key="3">
    <source>
        <dbReference type="Proteomes" id="UP000092993"/>
    </source>
</evidence>
<feature type="region of interest" description="Disordered" evidence="1">
    <location>
        <begin position="81"/>
        <end position="141"/>
    </location>
</feature>
<evidence type="ECO:0000256" key="1">
    <source>
        <dbReference type="SAM" id="MobiDB-lite"/>
    </source>
</evidence>
<feature type="region of interest" description="Disordered" evidence="1">
    <location>
        <begin position="32"/>
        <end position="53"/>
    </location>
</feature>
<sequence length="141" mass="14655">MSLESNETSTVMIDGQALPETVFDVVSNARAEDEDAVSSSISSQCSTPSGPRSFDECDAINTVEMASKALDDIIPRAVPDATMDGSSGSLLTPFARQIWRPKGGGNGPSSLPTGSRTKPNPPPKPQQPQPQNGNGTPSAGR</sequence>
<protein>
    <submittedName>
        <fullName evidence="2">Uncharacterized protein</fullName>
    </submittedName>
</protein>
<comment type="caution">
    <text evidence="2">The sequence shown here is derived from an EMBL/GenBank/DDBJ whole genome shotgun (WGS) entry which is preliminary data.</text>
</comment>
<feature type="compositionally biased region" description="Low complexity" evidence="1">
    <location>
        <begin position="38"/>
        <end position="49"/>
    </location>
</feature>
<feature type="compositionally biased region" description="Low complexity" evidence="1">
    <location>
        <begin position="129"/>
        <end position="141"/>
    </location>
</feature>
<dbReference type="EMBL" id="LUGG01000001">
    <property type="protein sequence ID" value="OBZ78945.1"/>
    <property type="molecule type" value="Genomic_DNA"/>
</dbReference>
<name>A0A1C7MPZ8_GRIFR</name>
<dbReference type="AlphaFoldDB" id="A0A1C7MPZ8"/>
<evidence type="ECO:0000313" key="2">
    <source>
        <dbReference type="EMBL" id="OBZ78945.1"/>
    </source>
</evidence>
<keyword evidence="3" id="KW-1185">Reference proteome</keyword>